<sequence>MKLSSVLAIIASTQVPVAICSALQQSLSSMSQVHSQVKNVQKAVESYNGGIMDLVKLSYASNNLDRAIDEAMQHNSQREPLDADEFEHYFKSFDEFHPAVVETMQALGRKASQFKSTGSKTGNRIVIQAIKQRQEEFLDSIRKSVHEDNVTALDTGCGDIDSAFRDTYDKFWL</sequence>
<dbReference type="GeneID" id="36547722"/>
<gene>
    <name evidence="1" type="ORF">P168DRAFT_318429</name>
</gene>
<comment type="caution">
    <text evidence="1">The sequence shown here is derived from an EMBL/GenBank/DDBJ whole genome shotgun (WGS) entry which is preliminary data.</text>
</comment>
<dbReference type="VEuPathDB" id="FungiDB:P168DRAFT_318429"/>
<organism evidence="1 2">
    <name type="scientific">Aspergillus campestris (strain IBT 28561)</name>
    <dbReference type="NCBI Taxonomy" id="1392248"/>
    <lineage>
        <taxon>Eukaryota</taxon>
        <taxon>Fungi</taxon>
        <taxon>Dikarya</taxon>
        <taxon>Ascomycota</taxon>
        <taxon>Pezizomycotina</taxon>
        <taxon>Eurotiomycetes</taxon>
        <taxon>Eurotiomycetidae</taxon>
        <taxon>Eurotiales</taxon>
        <taxon>Aspergillaceae</taxon>
        <taxon>Aspergillus</taxon>
        <taxon>Aspergillus subgen. Circumdati</taxon>
    </lineage>
</organism>
<keyword evidence="2" id="KW-1185">Reference proteome</keyword>
<dbReference type="Pfam" id="PF12296">
    <property type="entry name" value="HsbA"/>
    <property type="match status" value="1"/>
</dbReference>
<protein>
    <submittedName>
        <fullName evidence="1">Uncharacterized protein</fullName>
    </submittedName>
</protein>
<dbReference type="Proteomes" id="UP000234254">
    <property type="component" value="Unassembled WGS sequence"/>
</dbReference>
<dbReference type="PANTHER" id="PTHR38123:SF3">
    <property type="entry name" value="ANTIGENIC CELL WALL GALACTOMANNOPROTEIN"/>
    <property type="match status" value="1"/>
</dbReference>
<accession>A0A2I1D2J8</accession>
<name>A0A2I1D2J8_ASPC2</name>
<dbReference type="AlphaFoldDB" id="A0A2I1D2J8"/>
<dbReference type="PANTHER" id="PTHR38123">
    <property type="entry name" value="CELL WALL SERINE-THREONINE-RICH GALACTOMANNOPROTEIN MP1 (AFU_ORTHOLOGUE AFUA_4G03240)"/>
    <property type="match status" value="1"/>
</dbReference>
<dbReference type="GO" id="GO:0005576">
    <property type="term" value="C:extracellular region"/>
    <property type="evidence" value="ECO:0007669"/>
    <property type="project" value="TreeGrafter"/>
</dbReference>
<dbReference type="InterPro" id="IPR021054">
    <property type="entry name" value="Cell_wall_mannoprotein_1"/>
</dbReference>
<dbReference type="EMBL" id="MSFM01000006">
    <property type="protein sequence ID" value="PKY04084.1"/>
    <property type="molecule type" value="Genomic_DNA"/>
</dbReference>
<dbReference type="RefSeq" id="XP_024692678.1">
    <property type="nucleotide sequence ID" value="XM_024840198.1"/>
</dbReference>
<proteinExistence type="predicted"/>
<dbReference type="OrthoDB" id="10299615at2759"/>
<evidence type="ECO:0000313" key="1">
    <source>
        <dbReference type="EMBL" id="PKY04084.1"/>
    </source>
</evidence>
<evidence type="ECO:0000313" key="2">
    <source>
        <dbReference type="Proteomes" id="UP000234254"/>
    </source>
</evidence>
<reference evidence="1" key="1">
    <citation type="submission" date="2016-12" db="EMBL/GenBank/DDBJ databases">
        <title>The genomes of Aspergillus section Nigri reveals drivers in fungal speciation.</title>
        <authorList>
            <consortium name="DOE Joint Genome Institute"/>
            <person name="Vesth T.C."/>
            <person name="Nybo J."/>
            <person name="Theobald S."/>
            <person name="Brandl J."/>
            <person name="Frisvad J.C."/>
            <person name="Nielsen K.F."/>
            <person name="Lyhne E.K."/>
            <person name="Kogle M.E."/>
            <person name="Kuo A."/>
            <person name="Riley R."/>
            <person name="Clum A."/>
            <person name="Nolan M."/>
            <person name="Lipzen A."/>
            <person name="Salamov A."/>
            <person name="Henrissat B."/>
            <person name="Wiebenga A."/>
            <person name="De vries R.P."/>
            <person name="Grigoriev I.V."/>
            <person name="Mortensen U.H."/>
            <person name="Andersen M.R."/>
            <person name="Baker S.E."/>
        </authorList>
    </citation>
    <scope>NUCLEOTIDE SEQUENCE</scope>
    <source>
        <strain evidence="1">IBT 28561</strain>
    </source>
</reference>